<proteinExistence type="predicted"/>
<dbReference type="AlphaFoldDB" id="A0A2H1W723"/>
<dbReference type="EMBL" id="ODYU01006754">
    <property type="protein sequence ID" value="SOQ48889.1"/>
    <property type="molecule type" value="Genomic_DNA"/>
</dbReference>
<sequence>MDQCCRLSTTLQILPRFHTSPQGDNRRVVCRGMLLMNMDLSHCLKLVEFFVKQLHEQLYQSIN</sequence>
<evidence type="ECO:0000313" key="1">
    <source>
        <dbReference type="EMBL" id="SOQ48889.1"/>
    </source>
</evidence>
<organism evidence="1">
    <name type="scientific">Spodoptera frugiperda</name>
    <name type="common">Fall armyworm</name>
    <dbReference type="NCBI Taxonomy" id="7108"/>
    <lineage>
        <taxon>Eukaryota</taxon>
        <taxon>Metazoa</taxon>
        <taxon>Ecdysozoa</taxon>
        <taxon>Arthropoda</taxon>
        <taxon>Hexapoda</taxon>
        <taxon>Insecta</taxon>
        <taxon>Pterygota</taxon>
        <taxon>Neoptera</taxon>
        <taxon>Endopterygota</taxon>
        <taxon>Lepidoptera</taxon>
        <taxon>Glossata</taxon>
        <taxon>Ditrysia</taxon>
        <taxon>Noctuoidea</taxon>
        <taxon>Noctuidae</taxon>
        <taxon>Amphipyrinae</taxon>
        <taxon>Spodoptera</taxon>
    </lineage>
</organism>
<protein>
    <submittedName>
        <fullName evidence="1">SFRICE_028624</fullName>
    </submittedName>
</protein>
<accession>A0A2H1W723</accession>
<reference evidence="1" key="1">
    <citation type="submission" date="2016-07" db="EMBL/GenBank/DDBJ databases">
        <authorList>
            <person name="Bretaudeau A."/>
        </authorList>
    </citation>
    <scope>NUCLEOTIDE SEQUENCE</scope>
    <source>
        <strain evidence="1">Rice</strain>
        <tissue evidence="1">Whole body</tissue>
    </source>
</reference>
<name>A0A2H1W723_SPOFR</name>
<gene>
    <name evidence="1" type="ORF">SFRICE_028624</name>
</gene>